<feature type="signal peptide" evidence="4">
    <location>
        <begin position="1"/>
        <end position="22"/>
    </location>
</feature>
<dbReference type="RefSeq" id="WP_162670902.1">
    <property type="nucleotide sequence ID" value="NZ_LR593886.1"/>
</dbReference>
<keyword evidence="2 3" id="KW-0040">ANK repeat</keyword>
<sequence>MFASLILSTALTVPSAPPSAPAAPVVLDDATRAKLKELAFRAAREGDAKTLKEYFAAGFSADEANTRGDTLLILVTYYGHADAVEVVLKQPKPGLGHRNKMGFTALDGAAFKGSVSLAKLLVAAGADVNGASETGKTPLMLAALTGHTEMVEYLLGAGAKPDAADAAGNTPLSLARTQGAKDVVKLLEGARAKK</sequence>
<dbReference type="PANTHER" id="PTHR24198:SF165">
    <property type="entry name" value="ANKYRIN REPEAT-CONTAINING PROTEIN-RELATED"/>
    <property type="match status" value="1"/>
</dbReference>
<dbReference type="EMBL" id="LR593886">
    <property type="protein sequence ID" value="VTR96761.1"/>
    <property type="molecule type" value="Genomic_DNA"/>
</dbReference>
<keyword evidence="1" id="KW-0677">Repeat</keyword>
<dbReference type="PANTHER" id="PTHR24198">
    <property type="entry name" value="ANKYRIN REPEAT AND PROTEIN KINASE DOMAIN-CONTAINING PROTEIN"/>
    <property type="match status" value="1"/>
</dbReference>
<dbReference type="Gene3D" id="1.25.40.20">
    <property type="entry name" value="Ankyrin repeat-containing domain"/>
    <property type="match status" value="2"/>
</dbReference>
<dbReference type="PROSITE" id="PS50297">
    <property type="entry name" value="ANK_REP_REGION"/>
    <property type="match status" value="2"/>
</dbReference>
<dbReference type="SMART" id="SM00248">
    <property type="entry name" value="ANK"/>
    <property type="match status" value="3"/>
</dbReference>
<dbReference type="Proteomes" id="UP000464178">
    <property type="component" value="Chromosome"/>
</dbReference>
<evidence type="ECO:0000256" key="3">
    <source>
        <dbReference type="PROSITE-ProRule" id="PRU00023"/>
    </source>
</evidence>
<keyword evidence="6" id="KW-1185">Reference proteome</keyword>
<evidence type="ECO:0000256" key="1">
    <source>
        <dbReference type="ARBA" id="ARBA00022737"/>
    </source>
</evidence>
<accession>A0A6P2D631</accession>
<feature type="repeat" description="ANK" evidence="3">
    <location>
        <begin position="134"/>
        <end position="166"/>
    </location>
</feature>
<dbReference type="SUPFAM" id="SSF48403">
    <property type="entry name" value="Ankyrin repeat"/>
    <property type="match status" value="1"/>
</dbReference>
<evidence type="ECO:0000256" key="4">
    <source>
        <dbReference type="SAM" id="SignalP"/>
    </source>
</evidence>
<evidence type="ECO:0000313" key="5">
    <source>
        <dbReference type="EMBL" id="VTR96761.1"/>
    </source>
</evidence>
<dbReference type="AlphaFoldDB" id="A0A6P2D631"/>
<organism evidence="5 6">
    <name type="scientific">Gemmata massiliana</name>
    <dbReference type="NCBI Taxonomy" id="1210884"/>
    <lineage>
        <taxon>Bacteria</taxon>
        <taxon>Pseudomonadati</taxon>
        <taxon>Planctomycetota</taxon>
        <taxon>Planctomycetia</taxon>
        <taxon>Gemmatales</taxon>
        <taxon>Gemmataceae</taxon>
        <taxon>Gemmata</taxon>
    </lineage>
</organism>
<proteinExistence type="predicted"/>
<evidence type="ECO:0000256" key="2">
    <source>
        <dbReference type="ARBA" id="ARBA00023043"/>
    </source>
</evidence>
<dbReference type="InterPro" id="IPR036770">
    <property type="entry name" value="Ankyrin_rpt-contain_sf"/>
</dbReference>
<feature type="repeat" description="ANK" evidence="3">
    <location>
        <begin position="101"/>
        <end position="133"/>
    </location>
</feature>
<dbReference type="PROSITE" id="PS50088">
    <property type="entry name" value="ANK_REPEAT"/>
    <property type="match status" value="2"/>
</dbReference>
<feature type="chain" id="PRO_5026963972" evidence="4">
    <location>
        <begin position="23"/>
        <end position="194"/>
    </location>
</feature>
<name>A0A6P2D631_9BACT</name>
<dbReference type="Pfam" id="PF12796">
    <property type="entry name" value="Ank_2"/>
    <property type="match status" value="1"/>
</dbReference>
<protein>
    <submittedName>
        <fullName evidence="5">Uncharacterized protein</fullName>
    </submittedName>
</protein>
<dbReference type="InterPro" id="IPR002110">
    <property type="entry name" value="Ankyrin_rpt"/>
</dbReference>
<evidence type="ECO:0000313" key="6">
    <source>
        <dbReference type="Proteomes" id="UP000464178"/>
    </source>
</evidence>
<reference evidence="5 6" key="1">
    <citation type="submission" date="2019-05" db="EMBL/GenBank/DDBJ databases">
        <authorList>
            <consortium name="Science for Life Laboratories"/>
        </authorList>
    </citation>
    <scope>NUCLEOTIDE SEQUENCE [LARGE SCALE GENOMIC DNA]</scope>
    <source>
        <strain evidence="5">Soil9</strain>
    </source>
</reference>
<keyword evidence="4" id="KW-0732">Signal</keyword>
<dbReference type="KEGG" id="gms:SOIL9_10590"/>
<gene>
    <name evidence="5" type="ORF">SOIL9_10590</name>
</gene>